<protein>
    <submittedName>
        <fullName evidence="1">34988_t:CDS:1</fullName>
    </submittedName>
</protein>
<proteinExistence type="predicted"/>
<evidence type="ECO:0000313" key="2">
    <source>
        <dbReference type="Proteomes" id="UP000789920"/>
    </source>
</evidence>
<accession>A0ACA9QG90</accession>
<dbReference type="Proteomes" id="UP000789920">
    <property type="component" value="Unassembled WGS sequence"/>
</dbReference>
<gene>
    <name evidence="1" type="ORF">RPERSI_LOCUS13747</name>
</gene>
<keyword evidence="2" id="KW-1185">Reference proteome</keyword>
<name>A0ACA9QG90_9GLOM</name>
<reference evidence="1" key="1">
    <citation type="submission" date="2021-06" db="EMBL/GenBank/DDBJ databases">
        <authorList>
            <person name="Kallberg Y."/>
            <person name="Tangrot J."/>
            <person name="Rosling A."/>
        </authorList>
    </citation>
    <scope>NUCLEOTIDE SEQUENCE</scope>
    <source>
        <strain evidence="1">MA461A</strain>
    </source>
</reference>
<sequence>MKANYILIKLLITLQIYSVYAQQNHPLAQLWNISDADVPEWLESERHLIGIDDILRPILEDDYFISSFGGTYIDIFVELIYVNTVDFSKVDELLALPQIKPHKNFIYFREANNSMSQLKHNFGKISFLARINDAQKLYILTDMEYNNIVLYFFDRHIDNSEFLNAVERFNPIILYFDEPQTIIRPRSGGNS</sequence>
<comment type="caution">
    <text evidence="1">The sequence shown here is derived from an EMBL/GenBank/DDBJ whole genome shotgun (WGS) entry which is preliminary data.</text>
</comment>
<organism evidence="1 2">
    <name type="scientific">Racocetra persica</name>
    <dbReference type="NCBI Taxonomy" id="160502"/>
    <lineage>
        <taxon>Eukaryota</taxon>
        <taxon>Fungi</taxon>
        <taxon>Fungi incertae sedis</taxon>
        <taxon>Mucoromycota</taxon>
        <taxon>Glomeromycotina</taxon>
        <taxon>Glomeromycetes</taxon>
        <taxon>Diversisporales</taxon>
        <taxon>Gigasporaceae</taxon>
        <taxon>Racocetra</taxon>
    </lineage>
</organism>
<dbReference type="EMBL" id="CAJVQC010030842">
    <property type="protein sequence ID" value="CAG8746788.1"/>
    <property type="molecule type" value="Genomic_DNA"/>
</dbReference>
<feature type="non-terminal residue" evidence="1">
    <location>
        <position position="191"/>
    </location>
</feature>
<evidence type="ECO:0000313" key="1">
    <source>
        <dbReference type="EMBL" id="CAG8746788.1"/>
    </source>
</evidence>